<reference evidence="2" key="1">
    <citation type="journal article" date="2015" name="Nature">
        <title>Complex archaea that bridge the gap between prokaryotes and eukaryotes.</title>
        <authorList>
            <person name="Spang A."/>
            <person name="Saw J.H."/>
            <person name="Jorgensen S.L."/>
            <person name="Zaremba-Niedzwiedzka K."/>
            <person name="Martijn J."/>
            <person name="Lind A.E."/>
            <person name="van Eijk R."/>
            <person name="Schleper C."/>
            <person name="Guy L."/>
            <person name="Ettema T.J."/>
        </authorList>
    </citation>
    <scope>NUCLEOTIDE SEQUENCE</scope>
</reference>
<evidence type="ECO:0000313" key="2">
    <source>
        <dbReference type="EMBL" id="KKM74994.1"/>
    </source>
</evidence>
<sequence length="107" mass="12674">MPRIYLPTHKYSGPYPFPQNDREDLLQRLYKTNTLLPGAKDMDIEELREHVQAQEGKEREGYYEKKYPSKRQAPLSAHEREQAQGALREYAAWRRSKRQSEGLVPQE</sequence>
<protein>
    <submittedName>
        <fullName evidence="2">Uncharacterized protein</fullName>
    </submittedName>
</protein>
<dbReference type="AlphaFoldDB" id="A0A0F9JYX2"/>
<comment type="caution">
    <text evidence="2">The sequence shown here is derived from an EMBL/GenBank/DDBJ whole genome shotgun (WGS) entry which is preliminary data.</text>
</comment>
<accession>A0A0F9JYX2</accession>
<feature type="region of interest" description="Disordered" evidence="1">
    <location>
        <begin position="52"/>
        <end position="84"/>
    </location>
</feature>
<name>A0A0F9JYX2_9ZZZZ</name>
<dbReference type="EMBL" id="LAZR01009050">
    <property type="protein sequence ID" value="KKM74994.1"/>
    <property type="molecule type" value="Genomic_DNA"/>
</dbReference>
<proteinExistence type="predicted"/>
<organism evidence="2">
    <name type="scientific">marine sediment metagenome</name>
    <dbReference type="NCBI Taxonomy" id="412755"/>
    <lineage>
        <taxon>unclassified sequences</taxon>
        <taxon>metagenomes</taxon>
        <taxon>ecological metagenomes</taxon>
    </lineage>
</organism>
<evidence type="ECO:0000256" key="1">
    <source>
        <dbReference type="SAM" id="MobiDB-lite"/>
    </source>
</evidence>
<gene>
    <name evidence="2" type="ORF">LCGC14_1394690</name>
</gene>
<feature type="compositionally biased region" description="Basic and acidic residues" evidence="1">
    <location>
        <begin position="52"/>
        <end position="67"/>
    </location>
</feature>